<evidence type="ECO:0008006" key="5">
    <source>
        <dbReference type="Google" id="ProtNLM"/>
    </source>
</evidence>
<evidence type="ECO:0000313" key="3">
    <source>
        <dbReference type="EMBL" id="GIE94237.1"/>
    </source>
</evidence>
<reference evidence="3" key="1">
    <citation type="submission" date="2021-01" db="EMBL/GenBank/DDBJ databases">
        <title>Whole genome shotgun sequence of Actinoplanes rishiriensis NBRC 108556.</title>
        <authorList>
            <person name="Komaki H."/>
            <person name="Tamura T."/>
        </authorList>
    </citation>
    <scope>NUCLEOTIDE SEQUENCE</scope>
    <source>
        <strain evidence="3">NBRC 108556</strain>
    </source>
</reference>
<keyword evidence="2" id="KW-0732">Signal</keyword>
<feature type="compositionally biased region" description="Low complexity" evidence="1">
    <location>
        <begin position="35"/>
        <end position="49"/>
    </location>
</feature>
<feature type="compositionally biased region" description="Pro residues" evidence="1">
    <location>
        <begin position="50"/>
        <end position="63"/>
    </location>
</feature>
<protein>
    <recommendedName>
        <fullName evidence="5">Secreted protein</fullName>
    </recommendedName>
</protein>
<evidence type="ECO:0000313" key="4">
    <source>
        <dbReference type="Proteomes" id="UP000636960"/>
    </source>
</evidence>
<comment type="caution">
    <text evidence="3">The sequence shown here is derived from an EMBL/GenBank/DDBJ whole genome shotgun (WGS) entry which is preliminary data.</text>
</comment>
<dbReference type="RefSeq" id="WP_203780560.1">
    <property type="nucleotide sequence ID" value="NZ_BOMV01000012.1"/>
</dbReference>
<dbReference type="AlphaFoldDB" id="A0A919MZU0"/>
<feature type="signal peptide" evidence="2">
    <location>
        <begin position="1"/>
        <end position="23"/>
    </location>
</feature>
<evidence type="ECO:0000256" key="2">
    <source>
        <dbReference type="SAM" id="SignalP"/>
    </source>
</evidence>
<accession>A0A919MZU0</accession>
<keyword evidence="4" id="KW-1185">Reference proteome</keyword>
<gene>
    <name evidence="3" type="ORF">Ari01nite_17020</name>
</gene>
<dbReference type="EMBL" id="BOMV01000012">
    <property type="protein sequence ID" value="GIE94237.1"/>
    <property type="molecule type" value="Genomic_DNA"/>
</dbReference>
<feature type="region of interest" description="Disordered" evidence="1">
    <location>
        <begin position="24"/>
        <end position="77"/>
    </location>
</feature>
<proteinExistence type="predicted"/>
<name>A0A919MZU0_9ACTN</name>
<dbReference type="PROSITE" id="PS51257">
    <property type="entry name" value="PROKAR_LIPOPROTEIN"/>
    <property type="match status" value="1"/>
</dbReference>
<dbReference type="Proteomes" id="UP000636960">
    <property type="component" value="Unassembled WGS sequence"/>
</dbReference>
<organism evidence="3 4">
    <name type="scientific">Paractinoplanes rishiriensis</name>
    <dbReference type="NCBI Taxonomy" id="1050105"/>
    <lineage>
        <taxon>Bacteria</taxon>
        <taxon>Bacillati</taxon>
        <taxon>Actinomycetota</taxon>
        <taxon>Actinomycetes</taxon>
        <taxon>Micromonosporales</taxon>
        <taxon>Micromonosporaceae</taxon>
        <taxon>Paractinoplanes</taxon>
    </lineage>
</organism>
<feature type="chain" id="PRO_5039205102" description="Secreted protein" evidence="2">
    <location>
        <begin position="24"/>
        <end position="191"/>
    </location>
</feature>
<sequence>MIKVEFRRLVPVAALLAVAACSAGGGDTTPPGPAPTTSVAAPPSSAGPTAAPPRSPVATPPPTRATTRPGTPESTSTAFTGLELAKTGGFAGVNQSVTVKPDGSWQRLDGKKVTVSGKLNAGQLGELKGLLTAPQLAREADRKVPPNRCADAFAYVLRVNSEVIRYTQCDAADRPEQTLKVITFVERATSG</sequence>
<evidence type="ECO:0000256" key="1">
    <source>
        <dbReference type="SAM" id="MobiDB-lite"/>
    </source>
</evidence>